<dbReference type="OrthoDB" id="2529817at2759"/>
<feature type="compositionally biased region" description="Gly residues" evidence="1">
    <location>
        <begin position="353"/>
        <end position="362"/>
    </location>
</feature>
<comment type="caution">
    <text evidence="2">The sequence shown here is derived from an EMBL/GenBank/DDBJ whole genome shotgun (WGS) entry which is preliminary data.</text>
</comment>
<name>A0A9P7B6S1_RHOMI</name>
<feature type="compositionally biased region" description="Low complexity" evidence="1">
    <location>
        <begin position="232"/>
        <end position="263"/>
    </location>
</feature>
<feature type="compositionally biased region" description="Pro residues" evidence="1">
    <location>
        <begin position="217"/>
        <end position="228"/>
    </location>
</feature>
<feature type="compositionally biased region" description="Low complexity" evidence="1">
    <location>
        <begin position="47"/>
        <end position="64"/>
    </location>
</feature>
<proteinExistence type="predicted"/>
<evidence type="ECO:0000256" key="1">
    <source>
        <dbReference type="SAM" id="MobiDB-lite"/>
    </source>
</evidence>
<feature type="compositionally biased region" description="Acidic residues" evidence="1">
    <location>
        <begin position="363"/>
        <end position="383"/>
    </location>
</feature>
<feature type="region of interest" description="Disordered" evidence="1">
    <location>
        <begin position="33"/>
        <end position="98"/>
    </location>
</feature>
<feature type="compositionally biased region" description="Low complexity" evidence="1">
    <location>
        <begin position="183"/>
        <end position="216"/>
    </location>
</feature>
<reference evidence="2 3" key="1">
    <citation type="submission" date="2020-11" db="EMBL/GenBank/DDBJ databases">
        <title>Kefir isolates.</title>
        <authorList>
            <person name="Marcisauskas S."/>
            <person name="Kim Y."/>
            <person name="Blasche S."/>
        </authorList>
    </citation>
    <scope>NUCLEOTIDE SEQUENCE [LARGE SCALE GENOMIC DNA]</scope>
    <source>
        <strain evidence="2 3">KR</strain>
    </source>
</reference>
<sequence>MTTFASSRSTPLASVVYRPSPAAALMQGAVAAPIPSRPLGRTRRRSSSLSVISNASPSSPAASLWTDHRSPSKPGIKRMKRTRCTTGGESPLASHSPLKQALPLFEAPEEDLYYSSFWATPNPFALRTHAAPQAYPPTAVPAPFPADAAAAFCTSATEFALPSTSSRSRNASTDDDAAALSSSNASLASSKGSFDDSSFASDSPGDSSLPSTSSSPHSPPPRPYPPNLPAATTSSSRSRTTLVLTNPSMRPPSLRRSSSCGSCSPMLTESNALPPVWDPVVAAAASEELGQAESLHRAAFEQLRHATHAEGEGFVERMRRWESERSARDALFGLGGGSMLQSRASDLAPSIGAGDGTTGGGIGDDDDEEEEEDDEDLCGDDDDEIDILLDPLDGDMLEFVPTRPPAQRVSHAELDELAQRLRTGACEVEDYALVRDVQARYRTRTRSVA</sequence>
<feature type="region of interest" description="Disordered" evidence="1">
    <location>
        <begin position="183"/>
        <end position="263"/>
    </location>
</feature>
<protein>
    <submittedName>
        <fullName evidence="2">Uncharacterized protein</fullName>
    </submittedName>
</protein>
<evidence type="ECO:0000313" key="3">
    <source>
        <dbReference type="Proteomes" id="UP000777482"/>
    </source>
</evidence>
<dbReference type="EMBL" id="PUHQ01000023">
    <property type="protein sequence ID" value="KAG0662955.1"/>
    <property type="molecule type" value="Genomic_DNA"/>
</dbReference>
<keyword evidence="3" id="KW-1185">Reference proteome</keyword>
<gene>
    <name evidence="2" type="ORF">C6P46_003043</name>
</gene>
<organism evidence="2 3">
    <name type="scientific">Rhodotorula mucilaginosa</name>
    <name type="common">Yeast</name>
    <name type="synonym">Rhodotorula rubra</name>
    <dbReference type="NCBI Taxonomy" id="5537"/>
    <lineage>
        <taxon>Eukaryota</taxon>
        <taxon>Fungi</taxon>
        <taxon>Dikarya</taxon>
        <taxon>Basidiomycota</taxon>
        <taxon>Pucciniomycotina</taxon>
        <taxon>Microbotryomycetes</taxon>
        <taxon>Sporidiobolales</taxon>
        <taxon>Sporidiobolaceae</taxon>
        <taxon>Rhodotorula</taxon>
    </lineage>
</organism>
<feature type="region of interest" description="Disordered" evidence="1">
    <location>
        <begin position="347"/>
        <end position="383"/>
    </location>
</feature>
<accession>A0A9P7B6S1</accession>
<dbReference type="AlphaFoldDB" id="A0A9P7B6S1"/>
<dbReference type="Proteomes" id="UP000777482">
    <property type="component" value="Unassembled WGS sequence"/>
</dbReference>
<evidence type="ECO:0000313" key="2">
    <source>
        <dbReference type="EMBL" id="KAG0662955.1"/>
    </source>
</evidence>